<sequence>MNLSCKLKELLPNITKTEPQQLTEGLAGSFFPEGSTRFAHMQQASKTAERIAKQTGLRNEEADRLITAALFHDVGYSEELKQTGFHPLDGAAFLAHAGAQEEVIEAVLWHSSTAQDIKALPEINNIYKQFPEPSENNKTLKGVSYCDFRTSPLGESYTFGQRIVEFRNRFGDNAYTRGATKWTLPIVRETQAEYIKSISSLHRTTLPWVFCDIDSTLIYPGQKINTETTQAVNRFIAAGGKLSLITGKHLISIHSFLREMNLEGPHSGVNGSMLMTNDSITSYGPTVESYKEIEDILLKEGIHYASYVAEGIWTRSPLTDDEIQSYNHVGEILPQPGATPDNSKVFKVLTFSHKNDTARCTFVRDLAAKYDLACVRTANEFLEIGPKGHGKHAAALHIMHEAGWPDLNSISIGDSENDLTMFGSTGLSAAVANATPDVLPAADLHIPACTDNGVAQLLNALVDSAKDGCWAIPDKWVAGY</sequence>
<dbReference type="RefSeq" id="WP_085102856.1">
    <property type="nucleotide sequence ID" value="NZ_FWZU01000004.1"/>
</dbReference>
<dbReference type="GO" id="GO:0000287">
    <property type="term" value="F:magnesium ion binding"/>
    <property type="evidence" value="ECO:0007669"/>
    <property type="project" value="TreeGrafter"/>
</dbReference>
<protein>
    <recommendedName>
        <fullName evidence="1">HD domain-containing protein</fullName>
    </recommendedName>
</protein>
<evidence type="ECO:0000313" key="2">
    <source>
        <dbReference type="EMBL" id="SMF26756.1"/>
    </source>
</evidence>
<dbReference type="Pfam" id="PF08282">
    <property type="entry name" value="Hydrolase_3"/>
    <property type="match status" value="1"/>
</dbReference>
<gene>
    <name evidence="2" type="ORF">SAMN06295933_2584</name>
</gene>
<dbReference type="InterPro" id="IPR003607">
    <property type="entry name" value="HD/PDEase_dom"/>
</dbReference>
<dbReference type="InterPro" id="IPR023214">
    <property type="entry name" value="HAD_sf"/>
</dbReference>
<name>A0A1X7E3W5_9BACT</name>
<evidence type="ECO:0000313" key="3">
    <source>
        <dbReference type="Proteomes" id="UP000192906"/>
    </source>
</evidence>
<evidence type="ECO:0000259" key="1">
    <source>
        <dbReference type="Pfam" id="PF01966"/>
    </source>
</evidence>
<dbReference type="Gene3D" id="3.30.1240.10">
    <property type="match status" value="1"/>
</dbReference>
<dbReference type="PANTHER" id="PTHR10000">
    <property type="entry name" value="PHOSPHOSERINE PHOSPHATASE"/>
    <property type="match status" value="1"/>
</dbReference>
<dbReference type="PANTHER" id="PTHR10000:SF8">
    <property type="entry name" value="HAD SUPERFAMILY HYDROLASE-LIKE, TYPE 3"/>
    <property type="match status" value="1"/>
</dbReference>
<dbReference type="InterPro" id="IPR006674">
    <property type="entry name" value="HD_domain"/>
</dbReference>
<accession>A0A1X7E3W5</accession>
<dbReference type="Gene3D" id="3.40.50.1000">
    <property type="entry name" value="HAD superfamily/HAD-like"/>
    <property type="match status" value="1"/>
</dbReference>
<dbReference type="GO" id="GO:0016791">
    <property type="term" value="F:phosphatase activity"/>
    <property type="evidence" value="ECO:0007669"/>
    <property type="project" value="TreeGrafter"/>
</dbReference>
<proteinExistence type="predicted"/>
<dbReference type="NCBIfam" id="TIGR01484">
    <property type="entry name" value="HAD-SF-IIB"/>
    <property type="match status" value="1"/>
</dbReference>
<dbReference type="EMBL" id="FWZU01000004">
    <property type="protein sequence ID" value="SMF26756.1"/>
    <property type="molecule type" value="Genomic_DNA"/>
</dbReference>
<dbReference type="Pfam" id="PF01966">
    <property type="entry name" value="HD"/>
    <property type="match status" value="1"/>
</dbReference>
<organism evidence="2 3">
    <name type="scientific">Desulfovibrio gilichinskyi</name>
    <dbReference type="NCBI Taxonomy" id="1519643"/>
    <lineage>
        <taxon>Bacteria</taxon>
        <taxon>Pseudomonadati</taxon>
        <taxon>Thermodesulfobacteriota</taxon>
        <taxon>Desulfovibrionia</taxon>
        <taxon>Desulfovibrionales</taxon>
        <taxon>Desulfovibrionaceae</taxon>
        <taxon>Desulfovibrio</taxon>
    </lineage>
</organism>
<dbReference type="CDD" id="cd00077">
    <property type="entry name" value="HDc"/>
    <property type="match status" value="1"/>
</dbReference>
<dbReference type="Proteomes" id="UP000192906">
    <property type="component" value="Unassembled WGS sequence"/>
</dbReference>
<dbReference type="SUPFAM" id="SSF56784">
    <property type="entry name" value="HAD-like"/>
    <property type="match status" value="1"/>
</dbReference>
<dbReference type="AlphaFoldDB" id="A0A1X7E3W5"/>
<dbReference type="InterPro" id="IPR006379">
    <property type="entry name" value="HAD-SF_hydro_IIB"/>
</dbReference>
<reference evidence="3" key="1">
    <citation type="submission" date="2017-04" db="EMBL/GenBank/DDBJ databases">
        <authorList>
            <person name="Varghese N."/>
            <person name="Submissions S."/>
        </authorList>
    </citation>
    <scope>NUCLEOTIDE SEQUENCE [LARGE SCALE GENOMIC DNA]</scope>
    <source>
        <strain evidence="3">K3S</strain>
    </source>
</reference>
<dbReference type="GO" id="GO:0005829">
    <property type="term" value="C:cytosol"/>
    <property type="evidence" value="ECO:0007669"/>
    <property type="project" value="TreeGrafter"/>
</dbReference>
<dbReference type="STRING" id="1519643.SAMN06295933_2584"/>
<keyword evidence="3" id="KW-1185">Reference proteome</keyword>
<dbReference type="SUPFAM" id="SSF109604">
    <property type="entry name" value="HD-domain/PDEase-like"/>
    <property type="match status" value="1"/>
</dbReference>
<feature type="domain" description="HD" evidence="1">
    <location>
        <begin position="37"/>
        <end position="113"/>
    </location>
</feature>
<dbReference type="InterPro" id="IPR036412">
    <property type="entry name" value="HAD-like_sf"/>
</dbReference>
<dbReference type="Gene3D" id="1.10.3210.10">
    <property type="entry name" value="Hypothetical protein af1432"/>
    <property type="match status" value="1"/>
</dbReference>